<organism evidence="1 2">
    <name type="scientific">Rhizopogon vesiculosus</name>
    <dbReference type="NCBI Taxonomy" id="180088"/>
    <lineage>
        <taxon>Eukaryota</taxon>
        <taxon>Fungi</taxon>
        <taxon>Dikarya</taxon>
        <taxon>Basidiomycota</taxon>
        <taxon>Agaricomycotina</taxon>
        <taxon>Agaricomycetes</taxon>
        <taxon>Agaricomycetidae</taxon>
        <taxon>Boletales</taxon>
        <taxon>Suillineae</taxon>
        <taxon>Rhizopogonaceae</taxon>
        <taxon>Rhizopogon</taxon>
    </lineage>
</organism>
<accession>A0A1J8QTW2</accession>
<evidence type="ECO:0000313" key="2">
    <source>
        <dbReference type="Proteomes" id="UP000183567"/>
    </source>
</evidence>
<name>A0A1J8QTW2_9AGAM</name>
<dbReference type="OrthoDB" id="3362250at2759"/>
<reference evidence="1 2" key="1">
    <citation type="submission" date="2016-03" db="EMBL/GenBank/DDBJ databases">
        <title>Comparative genomics of the ectomycorrhizal sister species Rhizopogon vinicolor and Rhizopogon vesiculosus (Basidiomycota: Boletales) reveals a divergence of the mating type B locus.</title>
        <authorList>
            <person name="Mujic A.B."/>
            <person name="Kuo A."/>
            <person name="Tritt A."/>
            <person name="Lipzen A."/>
            <person name="Chen C."/>
            <person name="Johnson J."/>
            <person name="Sharma A."/>
            <person name="Barry K."/>
            <person name="Grigoriev I.V."/>
            <person name="Spatafora J.W."/>
        </authorList>
    </citation>
    <scope>NUCLEOTIDE SEQUENCE [LARGE SCALE GENOMIC DNA]</scope>
    <source>
        <strain evidence="1 2">AM-OR11-056</strain>
    </source>
</reference>
<dbReference type="EMBL" id="LVVM01002335">
    <property type="protein sequence ID" value="OJA16825.1"/>
    <property type="molecule type" value="Genomic_DNA"/>
</dbReference>
<proteinExistence type="predicted"/>
<evidence type="ECO:0000313" key="1">
    <source>
        <dbReference type="EMBL" id="OJA16825.1"/>
    </source>
</evidence>
<protein>
    <submittedName>
        <fullName evidence="1">Uncharacterized protein</fullName>
    </submittedName>
</protein>
<dbReference type="Proteomes" id="UP000183567">
    <property type="component" value="Unassembled WGS sequence"/>
</dbReference>
<dbReference type="STRING" id="180088.A0A1J8QTW2"/>
<sequence length="281" mass="31344">MSIVKEICWQLHLLRRYGLWIHSALTAEVIWIPTVSRNHARIRNPNLARYAVQSYDLISDLRINVASGGLRQGNMVQGAHNHTSTICWTNHKPKRGWYIHLRTPSFLPGVSISLLPMARSSPRYIDAALFFSCRTNALPDLQSSSSTSKMSEDSMSTVHSYSPTPPAASIVITPHSPQSVKARLEERLPSFHYITETYLAPSSNKNIAILIDAVCRGTAARTRPDVVYHKSTIDIFKQSTFAKSVFHAYAIQPQLQSQSTQCGKSDVTDYSGHLDALVDLP</sequence>
<dbReference type="AlphaFoldDB" id="A0A1J8QTW2"/>
<gene>
    <name evidence="1" type="ORF">AZE42_09807</name>
</gene>
<comment type="caution">
    <text evidence="1">The sequence shown here is derived from an EMBL/GenBank/DDBJ whole genome shotgun (WGS) entry which is preliminary data.</text>
</comment>
<keyword evidence="2" id="KW-1185">Reference proteome</keyword>